<protein>
    <submittedName>
        <fullName evidence="1">Abortive infection protein</fullName>
    </submittedName>
</protein>
<evidence type="ECO:0000313" key="2">
    <source>
        <dbReference type="Proteomes" id="UP001161409"/>
    </source>
</evidence>
<reference evidence="1" key="2">
    <citation type="submission" date="2023-01" db="EMBL/GenBank/DDBJ databases">
        <title>Draft genome sequence of Sneathiella chinensis strain NBRC 103408.</title>
        <authorList>
            <person name="Sun Q."/>
            <person name="Mori K."/>
        </authorList>
    </citation>
    <scope>NUCLEOTIDE SEQUENCE</scope>
    <source>
        <strain evidence="1">NBRC 103408</strain>
    </source>
</reference>
<dbReference type="RefSeq" id="WP_169560934.1">
    <property type="nucleotide sequence ID" value="NZ_BSNF01000008.1"/>
</dbReference>
<reference evidence="1" key="1">
    <citation type="journal article" date="2014" name="Int. J. Syst. Evol. Microbiol.">
        <title>Complete genome of a new Firmicutes species belonging to the dominant human colonic microbiota ('Ruminococcus bicirculans') reveals two chromosomes and a selective capacity to utilize plant glucans.</title>
        <authorList>
            <consortium name="NISC Comparative Sequencing Program"/>
            <person name="Wegmann U."/>
            <person name="Louis P."/>
            <person name="Goesmann A."/>
            <person name="Henrissat B."/>
            <person name="Duncan S.H."/>
            <person name="Flint H.J."/>
        </authorList>
    </citation>
    <scope>NUCLEOTIDE SEQUENCE</scope>
    <source>
        <strain evidence="1">NBRC 103408</strain>
    </source>
</reference>
<organism evidence="1 2">
    <name type="scientific">Sneathiella chinensis</name>
    <dbReference type="NCBI Taxonomy" id="349750"/>
    <lineage>
        <taxon>Bacteria</taxon>
        <taxon>Pseudomonadati</taxon>
        <taxon>Pseudomonadota</taxon>
        <taxon>Alphaproteobacteria</taxon>
        <taxon>Sneathiellales</taxon>
        <taxon>Sneathiellaceae</taxon>
        <taxon>Sneathiella</taxon>
    </lineage>
</organism>
<dbReference type="EMBL" id="BSNF01000008">
    <property type="protein sequence ID" value="GLQ06832.1"/>
    <property type="molecule type" value="Genomic_DNA"/>
</dbReference>
<comment type="caution">
    <text evidence="1">The sequence shown here is derived from an EMBL/GenBank/DDBJ whole genome shotgun (WGS) entry which is preliminary data.</text>
</comment>
<name>A0ABQ5U436_9PROT</name>
<dbReference type="Pfam" id="PF13707">
    <property type="entry name" value="RloB"/>
    <property type="match status" value="1"/>
</dbReference>
<keyword evidence="2" id="KW-1185">Reference proteome</keyword>
<dbReference type="Proteomes" id="UP001161409">
    <property type="component" value="Unassembled WGS sequence"/>
</dbReference>
<accession>A0ABQ5U436</accession>
<evidence type="ECO:0000313" key="1">
    <source>
        <dbReference type="EMBL" id="GLQ06832.1"/>
    </source>
</evidence>
<gene>
    <name evidence="1" type="ORF">GCM10007924_20530</name>
</gene>
<proteinExistence type="predicted"/>
<dbReference type="InterPro" id="IPR025591">
    <property type="entry name" value="RloB"/>
</dbReference>
<sequence>MPRDRRRNAPQIKKKLRVFCEGEKTEPLYINGYIRHFRIDNKTSVEVMNCRKNTPVELVQAAISFKNSDKSIDGDEFWVVYDRESSNRYSRDLHMQAWDNACRNNVNIALNNVCFEFWILLHFIDSSAAYHSFDDLKKNSTLFSKVEQHCGEKYDKASAILFEKIKDMIPLAQSRALKINRSGLDTAGAKCKPFDINPYTNMPTLLEAIKNFS</sequence>